<feature type="domain" description="Protein kinase" evidence="13">
    <location>
        <begin position="487"/>
        <end position="691"/>
    </location>
</feature>
<gene>
    <name evidence="15" type="primary">LOC132803755</name>
</gene>
<keyword evidence="6" id="KW-0677">Repeat</keyword>
<keyword evidence="8 12" id="KW-0067">ATP-binding</keyword>
<evidence type="ECO:0000256" key="5">
    <source>
        <dbReference type="ARBA" id="ARBA00022729"/>
    </source>
</evidence>
<dbReference type="PROSITE" id="PS00107">
    <property type="entry name" value="PROTEIN_KINASE_ATP"/>
    <property type="match status" value="1"/>
</dbReference>
<sequence length="691" mass="76640">MTRLSLPRSGLSGTLQNLSFSSFTNLITIDLVENDLHGEIPFSLYNLSKLVHLHLAFNHFSGVVSPALANLSRLSFRSLIFSELSSFIPHEIGKLKSLTVLALHTNKFTCLIPTSIGNLTNLIQLFLHDNHLSGPIPTEIVNLRKLTNLELSFNKLSENIPREIGQLTNVAYLVLSDNNLSGAIPAFLGNLTNLIRLYLSHNYLSGNIPPEIGNLGKLLDLVELSYNNFTGQLPQQICGNGLLENFAIIGNHFRVRLEGNQLTGNLIEAFGKIPEEFQNLKLLLKLILSGNQLYGEIPSSIGMLVDLKQLHLAANNLSGPVPKEVRECLKLWQLNLENNKLEGSVPFEIATMNSLQIVDLSSNFLTGEIPSQLGQMKRLETLNLSHNYLSGYIPSSFNEMSSLMLVDMSYNQLEGPIPDSKAFREAPCNSPPFPYVHIFGFLNILRRRVKNTENLHDPETQNKNLFAIWSYDGKLVYENIIPATEEFNSKYCIGEGGYGSVYKVELSSGQVVAVKKLHTSVDGGMSHVKAFTSEIRTLIEIRHRNIVKLYGFCSHPQHSLLVYEYLEGGSLGDVLRNEEKARAFEWSKRLGLLKLSHPIGLDLQELLNIPLQLWSGNRGNTFGEHPGDLLSSISSTLSSTSYALGHDEVPLKDILDQRISAPTAVDDAAGEVVCLAMVGLAFISTQSQRLF</sequence>
<organism evidence="14 15">
    <name type="scientific">Ziziphus jujuba</name>
    <name type="common">Chinese jujube</name>
    <name type="synonym">Ziziphus sativa</name>
    <dbReference type="NCBI Taxonomy" id="326968"/>
    <lineage>
        <taxon>Eukaryota</taxon>
        <taxon>Viridiplantae</taxon>
        <taxon>Streptophyta</taxon>
        <taxon>Embryophyta</taxon>
        <taxon>Tracheophyta</taxon>
        <taxon>Spermatophyta</taxon>
        <taxon>Magnoliopsida</taxon>
        <taxon>eudicotyledons</taxon>
        <taxon>Gunneridae</taxon>
        <taxon>Pentapetalae</taxon>
        <taxon>rosids</taxon>
        <taxon>fabids</taxon>
        <taxon>Rosales</taxon>
        <taxon>Rhamnaceae</taxon>
        <taxon>Paliureae</taxon>
        <taxon>Ziziphus</taxon>
    </lineage>
</organism>
<keyword evidence="11" id="KW-0675">Receptor</keyword>
<evidence type="ECO:0000256" key="10">
    <source>
        <dbReference type="ARBA" id="ARBA00023136"/>
    </source>
</evidence>
<evidence type="ECO:0000256" key="2">
    <source>
        <dbReference type="ARBA" id="ARBA00004479"/>
    </source>
</evidence>
<evidence type="ECO:0000256" key="1">
    <source>
        <dbReference type="ARBA" id="ARBA00004236"/>
    </source>
</evidence>
<dbReference type="SUPFAM" id="SSF52058">
    <property type="entry name" value="L domain-like"/>
    <property type="match status" value="2"/>
</dbReference>
<dbReference type="Pfam" id="PF00560">
    <property type="entry name" value="LRR_1"/>
    <property type="match status" value="4"/>
</dbReference>
<accession>A0ABM4A942</accession>
<dbReference type="InterPro" id="IPR017441">
    <property type="entry name" value="Protein_kinase_ATP_BS"/>
</dbReference>
<keyword evidence="14" id="KW-1185">Reference proteome</keyword>
<dbReference type="InterPro" id="IPR051716">
    <property type="entry name" value="Plant_RL_S/T_kinase"/>
</dbReference>
<dbReference type="Pfam" id="PF00069">
    <property type="entry name" value="Pkinase"/>
    <property type="match status" value="1"/>
</dbReference>
<comment type="subcellular location">
    <subcellularLocation>
        <location evidence="1">Cell membrane</location>
    </subcellularLocation>
    <subcellularLocation>
        <location evidence="2">Membrane</location>
        <topology evidence="2">Single-pass type I membrane protein</topology>
    </subcellularLocation>
</comment>
<evidence type="ECO:0000256" key="8">
    <source>
        <dbReference type="ARBA" id="ARBA00022840"/>
    </source>
</evidence>
<keyword evidence="9" id="KW-1133">Transmembrane helix</keyword>
<dbReference type="InterPro" id="IPR011009">
    <property type="entry name" value="Kinase-like_dom_sf"/>
</dbReference>
<reference evidence="15" key="1">
    <citation type="submission" date="2025-08" db="UniProtKB">
        <authorList>
            <consortium name="RefSeq"/>
        </authorList>
    </citation>
    <scope>IDENTIFICATION</scope>
    <source>
        <tissue evidence="15">Seedling</tissue>
    </source>
</reference>
<evidence type="ECO:0000259" key="13">
    <source>
        <dbReference type="PROSITE" id="PS50011"/>
    </source>
</evidence>
<dbReference type="InterPro" id="IPR000719">
    <property type="entry name" value="Prot_kinase_dom"/>
</dbReference>
<dbReference type="PROSITE" id="PS50011">
    <property type="entry name" value="PROTEIN_KINASE_DOM"/>
    <property type="match status" value="1"/>
</dbReference>
<keyword evidence="3" id="KW-0433">Leucine-rich repeat</keyword>
<keyword evidence="7 12" id="KW-0547">Nucleotide-binding</keyword>
<evidence type="ECO:0000313" key="14">
    <source>
        <dbReference type="Proteomes" id="UP001652623"/>
    </source>
</evidence>
<evidence type="ECO:0000256" key="12">
    <source>
        <dbReference type="PROSITE-ProRule" id="PRU10141"/>
    </source>
</evidence>
<evidence type="ECO:0000256" key="11">
    <source>
        <dbReference type="ARBA" id="ARBA00023170"/>
    </source>
</evidence>
<dbReference type="InterPro" id="IPR003591">
    <property type="entry name" value="Leu-rich_rpt_typical-subtyp"/>
</dbReference>
<protein>
    <submittedName>
        <fullName evidence="15">Probable leucine-rich repeat receptor-like protein kinase At1g35710</fullName>
    </submittedName>
</protein>
<dbReference type="Gene3D" id="3.30.200.20">
    <property type="entry name" value="Phosphorylase Kinase, domain 1"/>
    <property type="match status" value="1"/>
</dbReference>
<evidence type="ECO:0000256" key="7">
    <source>
        <dbReference type="ARBA" id="ARBA00022741"/>
    </source>
</evidence>
<evidence type="ECO:0000256" key="4">
    <source>
        <dbReference type="ARBA" id="ARBA00022692"/>
    </source>
</evidence>
<dbReference type="Proteomes" id="UP001652623">
    <property type="component" value="Chromosome 5"/>
</dbReference>
<dbReference type="InterPro" id="IPR032675">
    <property type="entry name" value="LRR_dom_sf"/>
</dbReference>
<dbReference type="Gene3D" id="3.80.10.10">
    <property type="entry name" value="Ribonuclease Inhibitor"/>
    <property type="match status" value="4"/>
</dbReference>
<evidence type="ECO:0000256" key="6">
    <source>
        <dbReference type="ARBA" id="ARBA00022737"/>
    </source>
</evidence>
<keyword evidence="5" id="KW-0732">Signal</keyword>
<dbReference type="PANTHER" id="PTHR48053">
    <property type="entry name" value="LEUCINE RICH REPEAT FAMILY PROTEIN, EXPRESSED"/>
    <property type="match status" value="1"/>
</dbReference>
<dbReference type="GeneID" id="132803755"/>
<feature type="binding site" evidence="12">
    <location>
        <position position="516"/>
    </location>
    <ligand>
        <name>ATP</name>
        <dbReference type="ChEBI" id="CHEBI:30616"/>
    </ligand>
</feature>
<dbReference type="Pfam" id="PF13855">
    <property type="entry name" value="LRR_8"/>
    <property type="match status" value="2"/>
</dbReference>
<keyword evidence="10" id="KW-0472">Membrane</keyword>
<dbReference type="RefSeq" id="XP_060673250.1">
    <property type="nucleotide sequence ID" value="XM_060817267.1"/>
</dbReference>
<evidence type="ECO:0000313" key="15">
    <source>
        <dbReference type="RefSeq" id="XP_060673250.1"/>
    </source>
</evidence>
<dbReference type="PANTHER" id="PTHR48053:SF168">
    <property type="entry name" value="LRR RECEPTOR-LIKE KINASE FAMILY PROTEIN"/>
    <property type="match status" value="1"/>
</dbReference>
<keyword evidence="4" id="KW-0812">Transmembrane</keyword>
<dbReference type="InterPro" id="IPR001611">
    <property type="entry name" value="Leu-rich_rpt"/>
</dbReference>
<evidence type="ECO:0000256" key="3">
    <source>
        <dbReference type="ARBA" id="ARBA00022614"/>
    </source>
</evidence>
<name>A0ABM4A942_ZIZJJ</name>
<dbReference type="SMART" id="SM00369">
    <property type="entry name" value="LRR_TYP"/>
    <property type="match status" value="6"/>
</dbReference>
<dbReference type="SUPFAM" id="SSF56112">
    <property type="entry name" value="Protein kinase-like (PK-like)"/>
    <property type="match status" value="1"/>
</dbReference>
<evidence type="ECO:0000256" key="9">
    <source>
        <dbReference type="ARBA" id="ARBA00022989"/>
    </source>
</evidence>
<proteinExistence type="predicted"/>